<dbReference type="AlphaFoldDB" id="A0A6P5KTH4"/>
<feature type="coiled-coil region" evidence="8">
    <location>
        <begin position="594"/>
        <end position="621"/>
    </location>
</feature>
<keyword evidence="3" id="KW-0158">Chromosome</keyword>
<evidence type="ECO:0000256" key="1">
    <source>
        <dbReference type="ARBA" id="ARBA00004286"/>
    </source>
</evidence>
<dbReference type="FunCoup" id="A0A6P5KTH4">
    <property type="interactions" value="2530"/>
</dbReference>
<keyword evidence="8" id="KW-0175">Coiled coil</keyword>
<keyword evidence="5" id="KW-0498">Mitosis</keyword>
<evidence type="ECO:0000256" key="6">
    <source>
        <dbReference type="ARBA" id="ARBA00023067"/>
    </source>
</evidence>
<dbReference type="PANTHER" id="PTHR14418:SF5">
    <property type="entry name" value="CONDENSIN COMPLEX SUBUNIT 3"/>
    <property type="match status" value="1"/>
</dbReference>
<dbReference type="GO" id="GO:1905820">
    <property type="term" value="P:positive regulation of chromosome separation"/>
    <property type="evidence" value="ECO:0007669"/>
    <property type="project" value="Ensembl"/>
</dbReference>
<feature type="region of interest" description="Disordered" evidence="9">
    <location>
        <begin position="1015"/>
        <end position="1066"/>
    </location>
</feature>
<dbReference type="InterPro" id="IPR011989">
    <property type="entry name" value="ARM-like"/>
</dbReference>
<dbReference type="GO" id="GO:0007076">
    <property type="term" value="P:mitotic chromosome condensation"/>
    <property type="evidence" value="ECO:0007669"/>
    <property type="project" value="Ensembl"/>
</dbReference>
<evidence type="ECO:0000313" key="12">
    <source>
        <dbReference type="RefSeq" id="XP_020848342.1"/>
    </source>
</evidence>
<dbReference type="Proteomes" id="UP000515140">
    <property type="component" value="Unplaced"/>
</dbReference>
<evidence type="ECO:0000256" key="4">
    <source>
        <dbReference type="ARBA" id="ARBA00022618"/>
    </source>
</evidence>
<keyword evidence="6" id="KW-0226">DNA condensation</keyword>
<comment type="subcellular location">
    <subcellularLocation>
        <location evidence="1">Chromosome</location>
    </subcellularLocation>
</comment>
<dbReference type="InterPro" id="IPR016024">
    <property type="entry name" value="ARM-type_fold"/>
</dbReference>
<dbReference type="RefSeq" id="XP_020848342.1">
    <property type="nucleotide sequence ID" value="XM_020992683.1"/>
</dbReference>
<evidence type="ECO:0000259" key="10">
    <source>
        <dbReference type="Pfam" id="PF12719"/>
    </source>
</evidence>
<dbReference type="PANTHER" id="PTHR14418">
    <property type="entry name" value="CONDENSIN COMPLEX SUBUNIT 3-RELATED"/>
    <property type="match status" value="1"/>
</dbReference>
<evidence type="ECO:0000256" key="2">
    <source>
        <dbReference type="ARBA" id="ARBA00006533"/>
    </source>
</evidence>
<dbReference type="FunFam" id="1.25.10.10:FF:000274">
    <property type="entry name" value="Non-SMC condensin I complex subunit G"/>
    <property type="match status" value="1"/>
</dbReference>
<dbReference type="SUPFAM" id="SSF48371">
    <property type="entry name" value="ARM repeat"/>
    <property type="match status" value="1"/>
</dbReference>
<evidence type="ECO:0000256" key="3">
    <source>
        <dbReference type="ARBA" id="ARBA00022454"/>
    </source>
</evidence>
<keyword evidence="7" id="KW-0131">Cell cycle</keyword>
<evidence type="ECO:0000256" key="7">
    <source>
        <dbReference type="ARBA" id="ARBA00023306"/>
    </source>
</evidence>
<dbReference type="Gene3D" id="1.25.10.10">
    <property type="entry name" value="Leucine-rich Repeat Variant"/>
    <property type="match status" value="1"/>
</dbReference>
<evidence type="ECO:0000256" key="8">
    <source>
        <dbReference type="SAM" id="Coils"/>
    </source>
</evidence>
<evidence type="ECO:0000256" key="9">
    <source>
        <dbReference type="SAM" id="MobiDB-lite"/>
    </source>
</evidence>
<evidence type="ECO:0000256" key="5">
    <source>
        <dbReference type="ARBA" id="ARBA00022776"/>
    </source>
</evidence>
<dbReference type="GO" id="GO:0051984">
    <property type="term" value="P:positive regulation of chromosome segregation"/>
    <property type="evidence" value="ECO:0007669"/>
    <property type="project" value="Ensembl"/>
</dbReference>
<dbReference type="GO" id="GO:0051301">
    <property type="term" value="P:cell division"/>
    <property type="evidence" value="ECO:0007669"/>
    <property type="project" value="UniProtKB-KW"/>
</dbReference>
<dbReference type="GO" id="GO:1905821">
    <property type="term" value="P:positive regulation of chromosome condensation"/>
    <property type="evidence" value="ECO:0007669"/>
    <property type="project" value="Ensembl"/>
</dbReference>
<name>A0A6P5KTH4_PHACI</name>
<keyword evidence="4" id="KW-0132">Cell division</keyword>
<dbReference type="Pfam" id="PF12719">
    <property type="entry name" value="Cnd3"/>
    <property type="match status" value="1"/>
</dbReference>
<dbReference type="InParanoid" id="A0A6P5KTH4"/>
<sequence>MRECIWACSVICLGSDSRLPHLSREILSECGRNLKFRGLGVAGAAARSFSERIEGGLGCVCPDGGRIAAGARRTAGMGAEKKLLQIKEAFQQAQLPHQNHAKLVAGLKRTFSTVEDKTIFFKEFIHYLKYAMVIYKREPAVERVIDFAAKFVTSFHQSEKEDDEDDEESSLLNYLFTFLLESHEANSNAVRFRVCHLINKLLGSMPENAQIDDDLFDKINEAMLIRVKDKIPNVRIQAVLALARLQDPKDDDCPVVNAYSTLLENDSNSEVRRAVLSCIAPSAKTLSKIVGRTRDVKEAVRKLAYQVLAEKVHMRALSIAQRVKLLQQGLNDRSEAVKEVMQKKLLQSWLHFTEGDILQFLHRLDVENCPEVADSILKALFAMIPLSELMEVCKNSDGRKLIPVETLTPEIALYWRVLCEYLKSKGDDGEAFLEQILPETAIYAEYLLSYIQNIPVVTEEKRGDFAFIENLMTKEFIGQQLILIIKSLDTNEEGGRKQLLAVLQEILILPTLSISFVSSLVERLLHLLNDDIKKTQIVTEIISEIREPIVTADATEDSAETRKKELRLAEVKVKLIEAKEALEECITLQDFNHASLLKEKIKELEDTKMALIKETEQLEIKEVHMEKNDPETLQKCLILCYELLKQISISTGISATMNVIIDSLILPGITSIHPVVRNMAVLCLGCCGLQNQDFASKHFALLLQVLQIDDVTIKISALKAVFDQLLLFGTEPFKSKTVKDLESREAEITDGGDADHELKIKAVEEETATAKNILKLLAGFLDSEISELRTAAAEGLAKLMFSGRLVSSRLLSRLVLLWYNPVTEEDVQLRHCLGVFFPIFAYASRTNQECFEDAFFPTLKTLLNAPASSPLAEIDIANVAELLVDLTRPSGLNPQARNSQDYQASTVHDNLAIKICNEILISPCAPEIRIYVKALNSLELRSSSTKELTVLLDEILEEVKDRTCLRALEKIKIQLSKGTSDQFPGAQDTDSAAMAINQNEEEKNKEMFQTPFITKSKGVEPRKTTVSKTNKGRRKDTATSRSVNRRHQNAETNSESDQEVPEPVAEMKVRLPRRAKTAALEKTKLNLIPLLGEEDN</sequence>
<comment type="similarity">
    <text evidence="2">Belongs to the CND3 (condensin subunit 3) family.</text>
</comment>
<dbReference type="GeneID" id="110212661"/>
<evidence type="ECO:0000313" key="11">
    <source>
        <dbReference type="Proteomes" id="UP000515140"/>
    </source>
</evidence>
<dbReference type="GO" id="GO:0000796">
    <property type="term" value="C:condensin complex"/>
    <property type="evidence" value="ECO:0007669"/>
    <property type="project" value="Ensembl"/>
</dbReference>
<dbReference type="InterPro" id="IPR025977">
    <property type="entry name" value="Cnd3_C"/>
</dbReference>
<dbReference type="CTD" id="64151"/>
<organism evidence="11 12">
    <name type="scientific">Phascolarctos cinereus</name>
    <name type="common">Koala</name>
    <dbReference type="NCBI Taxonomy" id="38626"/>
    <lineage>
        <taxon>Eukaryota</taxon>
        <taxon>Metazoa</taxon>
        <taxon>Chordata</taxon>
        <taxon>Craniata</taxon>
        <taxon>Vertebrata</taxon>
        <taxon>Euteleostomi</taxon>
        <taxon>Mammalia</taxon>
        <taxon>Metatheria</taxon>
        <taxon>Diprotodontia</taxon>
        <taxon>Phascolarctidae</taxon>
        <taxon>Phascolarctos</taxon>
    </lineage>
</organism>
<protein>
    <submittedName>
        <fullName evidence="12">Condensin complex subunit 3</fullName>
    </submittedName>
</protein>
<gene>
    <name evidence="12" type="primary">NCAPG</name>
</gene>
<keyword evidence="11" id="KW-1185">Reference proteome</keyword>
<accession>A0A6P5KTH4</accession>
<dbReference type="InterPro" id="IPR027165">
    <property type="entry name" value="CND3"/>
</dbReference>
<dbReference type="GO" id="GO:0000779">
    <property type="term" value="C:condensed chromosome, centromeric region"/>
    <property type="evidence" value="ECO:0007669"/>
    <property type="project" value="Ensembl"/>
</dbReference>
<dbReference type="GO" id="GO:0000794">
    <property type="term" value="C:condensed nuclear chromosome"/>
    <property type="evidence" value="ECO:0007669"/>
    <property type="project" value="Ensembl"/>
</dbReference>
<proteinExistence type="inferred from homology"/>
<feature type="domain" description="Nuclear condensin complex subunit 3 C-terminal" evidence="10">
    <location>
        <begin position="635"/>
        <end position="940"/>
    </location>
</feature>
<reference evidence="12" key="1">
    <citation type="submission" date="2025-08" db="UniProtKB">
        <authorList>
            <consortium name="RefSeq"/>
        </authorList>
    </citation>
    <scope>IDENTIFICATION</scope>
    <source>
        <tissue evidence="12">Spleen</tissue>
    </source>
</reference>
<dbReference type="GO" id="GO:0005737">
    <property type="term" value="C:cytoplasm"/>
    <property type="evidence" value="ECO:0007669"/>
    <property type="project" value="Ensembl"/>
</dbReference>
<dbReference type="KEGG" id="pcw:110212661"/>